<name>E7GFW5_9FIRM</name>
<dbReference type="GO" id="GO:0003700">
    <property type="term" value="F:DNA-binding transcription factor activity"/>
    <property type="evidence" value="ECO:0007669"/>
    <property type="project" value="InterPro"/>
</dbReference>
<dbReference type="Proteomes" id="UP000003157">
    <property type="component" value="Unassembled WGS sequence"/>
</dbReference>
<evidence type="ECO:0000256" key="1">
    <source>
        <dbReference type="ARBA" id="ARBA00023015"/>
    </source>
</evidence>
<evidence type="ECO:0000259" key="4">
    <source>
        <dbReference type="PROSITE" id="PS01124"/>
    </source>
</evidence>
<dbReference type="Pfam" id="PF06445">
    <property type="entry name" value="GyrI-like"/>
    <property type="match status" value="1"/>
</dbReference>
<keyword evidence="3" id="KW-0804">Transcription</keyword>
<dbReference type="GO" id="GO:0043565">
    <property type="term" value="F:sequence-specific DNA binding"/>
    <property type="evidence" value="ECO:0007669"/>
    <property type="project" value="InterPro"/>
</dbReference>
<keyword evidence="2" id="KW-0238">DNA-binding</keyword>
<dbReference type="InterPro" id="IPR011256">
    <property type="entry name" value="Reg_factor_effector_dom_sf"/>
</dbReference>
<accession>E7GFW5</accession>
<dbReference type="AlphaFoldDB" id="E7GFW5"/>
<dbReference type="InterPro" id="IPR010499">
    <property type="entry name" value="AraC_E-bd"/>
</dbReference>
<dbReference type="eggNOG" id="COG2207">
    <property type="taxonomic scope" value="Bacteria"/>
</dbReference>
<dbReference type="Gene3D" id="3.20.80.10">
    <property type="entry name" value="Regulatory factor, effector binding domain"/>
    <property type="match status" value="1"/>
</dbReference>
<dbReference type="EMBL" id="ADKX01000052">
    <property type="protein sequence ID" value="EFW03011.1"/>
    <property type="molecule type" value="Genomic_DNA"/>
</dbReference>
<dbReference type="InterPro" id="IPR050959">
    <property type="entry name" value="MarA-like"/>
</dbReference>
<dbReference type="Pfam" id="PF12833">
    <property type="entry name" value="HTH_18"/>
    <property type="match status" value="1"/>
</dbReference>
<comment type="caution">
    <text evidence="5">The sequence shown here is derived from an EMBL/GenBank/DDBJ whole genome shotgun (WGS) entry which is preliminary data.</text>
</comment>
<dbReference type="SUPFAM" id="SSF46689">
    <property type="entry name" value="Homeodomain-like"/>
    <property type="match status" value="2"/>
</dbReference>
<keyword evidence="1" id="KW-0805">Transcription regulation</keyword>
<gene>
    <name evidence="5" type="ORF">HMPREF9488_03658</name>
</gene>
<dbReference type="GeneID" id="78230556"/>
<evidence type="ECO:0000256" key="3">
    <source>
        <dbReference type="ARBA" id="ARBA00023163"/>
    </source>
</evidence>
<dbReference type="InterPro" id="IPR018062">
    <property type="entry name" value="HTH_AraC-typ_CS"/>
</dbReference>
<dbReference type="SUPFAM" id="SSF55136">
    <property type="entry name" value="Probable bacterial effector-binding domain"/>
    <property type="match status" value="1"/>
</dbReference>
<sequence>MEWIDRFNQAIDYIEEHLITEINYEELAKITNCSRYHFQKIFLYMTSISLNEYIRKRRMSLAAVDLQDLKMRIVDIAFKYGYESPTAFNRAFQSIHGIAPSTLRKEGIELVAFPPLHFSFSIQGLEELHFRIENKQSFQIIGKSFPLNKELSENFLKIPKHWNQALADGTLKQLMEINNCMPTGLLGVSIHYHDDWRYFIAVSSTLSHPQFEEYTIDKAMWAVFSGQGSNKTLQDLERRVITEWLPTSGYEYADIPDIEVYIKADPQDAIYEYWLPIIKK</sequence>
<reference evidence="5 6" key="1">
    <citation type="submission" date="2010-12" db="EMBL/GenBank/DDBJ databases">
        <title>The Genome Sequence of Coprobacillus sp. strain 29_1.</title>
        <authorList>
            <consortium name="The Broad Institute Genome Sequencing Platform"/>
            <person name="Earl A."/>
            <person name="Ward D."/>
            <person name="Feldgarden M."/>
            <person name="Gevers D."/>
            <person name="Daigneault M."/>
            <person name="Sibley C.D."/>
            <person name="White A."/>
            <person name="Strauss J."/>
            <person name="Allen-Vercoe E."/>
            <person name="Young S.K."/>
            <person name="Zeng Q."/>
            <person name="Gargeya S."/>
            <person name="Fitzgerald M."/>
            <person name="Haas B."/>
            <person name="Abouelleil A."/>
            <person name="Alvarado L."/>
            <person name="Arachchi H.M."/>
            <person name="Berlin A."/>
            <person name="Brown A."/>
            <person name="Chapman S.B."/>
            <person name="Chen Z."/>
            <person name="Dunbar C."/>
            <person name="Freedman E."/>
            <person name="Gearin G."/>
            <person name="Gellesch M."/>
            <person name="Goldberg J."/>
            <person name="Griggs A."/>
            <person name="Gujja S."/>
            <person name="Heilman E."/>
            <person name="Heiman D."/>
            <person name="Howarth C."/>
            <person name="Larson L."/>
            <person name="Lui A."/>
            <person name="MacDonald P.J.P."/>
            <person name="Mehta T."/>
            <person name="Montmayeur A."/>
            <person name="Murphy C."/>
            <person name="Neiman D."/>
            <person name="Pearson M."/>
            <person name="Priest M."/>
            <person name="Roberts A."/>
            <person name="Saif S."/>
            <person name="Shea T."/>
            <person name="Shenoy N."/>
            <person name="Sisk P."/>
            <person name="Stolte C."/>
            <person name="Sykes S."/>
            <person name="White J."/>
            <person name="Yandava C."/>
            <person name="Nusbaum C."/>
            <person name="Birren B."/>
        </authorList>
    </citation>
    <scope>NUCLEOTIDE SEQUENCE [LARGE SCALE GENOMIC DNA]</scope>
    <source>
        <strain evidence="5 6">29_1</strain>
    </source>
</reference>
<evidence type="ECO:0000313" key="5">
    <source>
        <dbReference type="EMBL" id="EFW03011.1"/>
    </source>
</evidence>
<dbReference type="PROSITE" id="PS00041">
    <property type="entry name" value="HTH_ARAC_FAMILY_1"/>
    <property type="match status" value="1"/>
</dbReference>
<dbReference type="eggNOG" id="COG3708">
    <property type="taxonomic scope" value="Bacteria"/>
</dbReference>
<dbReference type="InterPro" id="IPR020449">
    <property type="entry name" value="Tscrpt_reg_AraC-type_HTH"/>
</dbReference>
<dbReference type="SMART" id="SM00342">
    <property type="entry name" value="HTH_ARAC"/>
    <property type="match status" value="1"/>
</dbReference>
<dbReference type="InterPro" id="IPR018060">
    <property type="entry name" value="HTH_AraC"/>
</dbReference>
<dbReference type="RefSeq" id="WP_008790740.1">
    <property type="nucleotide sequence ID" value="NZ_AKCB01000001.1"/>
</dbReference>
<organism evidence="5 6">
    <name type="scientific">Coprobacillus cateniformis</name>
    <dbReference type="NCBI Taxonomy" id="100884"/>
    <lineage>
        <taxon>Bacteria</taxon>
        <taxon>Bacillati</taxon>
        <taxon>Bacillota</taxon>
        <taxon>Erysipelotrichia</taxon>
        <taxon>Erysipelotrichales</taxon>
        <taxon>Coprobacillaceae</taxon>
        <taxon>Coprobacillus</taxon>
    </lineage>
</organism>
<evidence type="ECO:0000313" key="6">
    <source>
        <dbReference type="Proteomes" id="UP000003157"/>
    </source>
</evidence>
<dbReference type="OrthoDB" id="9801123at2"/>
<dbReference type="InterPro" id="IPR029442">
    <property type="entry name" value="GyrI-like"/>
</dbReference>
<dbReference type="Gene3D" id="1.10.10.60">
    <property type="entry name" value="Homeodomain-like"/>
    <property type="match status" value="2"/>
</dbReference>
<protein>
    <submittedName>
        <fullName evidence="5">Transcriptional regulator</fullName>
    </submittedName>
</protein>
<dbReference type="PROSITE" id="PS01124">
    <property type="entry name" value="HTH_ARAC_FAMILY_2"/>
    <property type="match status" value="1"/>
</dbReference>
<dbReference type="HOGENOM" id="CLU_000445_81_1_9"/>
<dbReference type="InterPro" id="IPR009057">
    <property type="entry name" value="Homeodomain-like_sf"/>
</dbReference>
<proteinExistence type="predicted"/>
<dbReference type="PANTHER" id="PTHR47504">
    <property type="entry name" value="RIGHT ORIGIN-BINDING PROTEIN"/>
    <property type="match status" value="1"/>
</dbReference>
<dbReference type="STRING" id="100884.GCA_000269565_02749"/>
<evidence type="ECO:0000256" key="2">
    <source>
        <dbReference type="ARBA" id="ARBA00023125"/>
    </source>
</evidence>
<dbReference type="SMART" id="SM00871">
    <property type="entry name" value="AraC_E_bind"/>
    <property type="match status" value="1"/>
</dbReference>
<keyword evidence="6" id="KW-1185">Reference proteome</keyword>
<dbReference type="PRINTS" id="PR00032">
    <property type="entry name" value="HTHARAC"/>
</dbReference>
<dbReference type="PANTHER" id="PTHR47504:SF5">
    <property type="entry name" value="RIGHT ORIGIN-BINDING PROTEIN"/>
    <property type="match status" value="1"/>
</dbReference>
<feature type="domain" description="HTH araC/xylS-type" evidence="4">
    <location>
        <begin position="8"/>
        <end position="106"/>
    </location>
</feature>